<gene>
    <name evidence="2" type="ORF">DWU98_13380</name>
</gene>
<keyword evidence="1" id="KW-0732">Signal</keyword>
<evidence type="ECO:0000313" key="3">
    <source>
        <dbReference type="Proteomes" id="UP000254258"/>
    </source>
</evidence>
<dbReference type="Proteomes" id="UP000254258">
    <property type="component" value="Unassembled WGS sequence"/>
</dbReference>
<name>A0A370WWB9_9GAMM</name>
<proteinExistence type="predicted"/>
<comment type="caution">
    <text evidence="2">The sequence shown here is derived from an EMBL/GenBank/DDBJ whole genome shotgun (WGS) entry which is preliminary data.</text>
</comment>
<dbReference type="RefSeq" id="WP_115496086.1">
    <property type="nucleotide sequence ID" value="NZ_QRBE01000008.1"/>
</dbReference>
<feature type="chain" id="PRO_5017051252" description="Dicarboxylate transport domain-containing protein" evidence="1">
    <location>
        <begin position="25"/>
        <end position="671"/>
    </location>
</feature>
<evidence type="ECO:0000313" key="2">
    <source>
        <dbReference type="EMBL" id="RDS80424.1"/>
    </source>
</evidence>
<feature type="signal peptide" evidence="1">
    <location>
        <begin position="1"/>
        <end position="24"/>
    </location>
</feature>
<dbReference type="OrthoDB" id="6191549at2"/>
<keyword evidence="3" id="KW-1185">Reference proteome</keyword>
<reference evidence="2 3" key="1">
    <citation type="submission" date="2018-07" db="EMBL/GenBank/DDBJ databases">
        <title>Dyella monticola sp. nov. and Dyella psychrodurans sp. nov. isolated from monsoon evergreen broad-leaved forest soil of Dinghu Mountain, China.</title>
        <authorList>
            <person name="Gao Z."/>
            <person name="Qiu L."/>
        </authorList>
    </citation>
    <scope>NUCLEOTIDE SEQUENCE [LARGE SCALE GENOMIC DNA]</scope>
    <source>
        <strain evidence="2 3">4G-K06</strain>
    </source>
</reference>
<evidence type="ECO:0008006" key="4">
    <source>
        <dbReference type="Google" id="ProtNLM"/>
    </source>
</evidence>
<evidence type="ECO:0000256" key="1">
    <source>
        <dbReference type="SAM" id="SignalP"/>
    </source>
</evidence>
<organism evidence="2 3">
    <name type="scientific">Dyella monticola</name>
    <dbReference type="NCBI Taxonomy" id="1927958"/>
    <lineage>
        <taxon>Bacteria</taxon>
        <taxon>Pseudomonadati</taxon>
        <taxon>Pseudomonadota</taxon>
        <taxon>Gammaproteobacteria</taxon>
        <taxon>Lysobacterales</taxon>
        <taxon>Rhodanobacteraceae</taxon>
        <taxon>Dyella</taxon>
    </lineage>
</organism>
<dbReference type="AlphaFoldDB" id="A0A370WWB9"/>
<accession>A0A370WWB9</accession>
<protein>
    <recommendedName>
        <fullName evidence="4">Dicarboxylate transport domain-containing protein</fullName>
    </recommendedName>
</protein>
<sequence>MFSFSRQFVLCAFCTLLWAVPAWADTVVTAKRIDMPGASLQDVRAQLAPGATPDTVRISLHAGKADIPALGWRKIAVALDGSLHRDAQMRWLFDGTAQLSGTPGGALSNAAVDMIVDDAANTLEVNASQGAASIETAFPLDQPTHAQINLRNLPAGWLQGLLGTVWAGRISNGKLDAELALDATDQGFQSSGDITFADIKYATSAGNVAGQGLDGHARFSLDANAHPAQLTLNGGLRGGELQLGPVLAKFPAHEVAVDFDASTEHGGLSISHLHMDDADALALDGALAIDAKGTMQKLRLDHFQARFPAAYDRYGQPWMDDLAAPNLVITGELDGHVDYTAENVRSFDMHTDGLDVADSTGQLKASGLHGELDWSAQSEKPATTLAWNQLIMRQITMGAAQSHWRSHGGTLSLQSPLAVGLWKGQVRFTKMDWRPAAPKATRLDVAATAGGIDMAALNQALGWLPFPGTLNGAISALQWTGDRYALDGDLTINAFGGTAVLDRLTLRGPLSSSPMMGADVTLRQIDLAPLADTFNFGAITGRLDGTIDALELTGGSAVAFKASLLAQNGGHISLRAANNLSIITGGNPASGLQSAMMKLFKSASYKRMGINASLQDGVCTLSGLDSDASGYSIVEGSGLPYMHVTGTQSRIDWPVLVHRLKTAAQGTVAER</sequence>
<dbReference type="EMBL" id="QRBE01000008">
    <property type="protein sequence ID" value="RDS80424.1"/>
    <property type="molecule type" value="Genomic_DNA"/>
</dbReference>